<dbReference type="InterPro" id="IPR008979">
    <property type="entry name" value="Galactose-bd-like_sf"/>
</dbReference>
<dbReference type="EMBL" id="BORT01000039">
    <property type="protein sequence ID" value="GIO50884.1"/>
    <property type="molecule type" value="Genomic_DNA"/>
</dbReference>
<dbReference type="Pfam" id="PF00395">
    <property type="entry name" value="SLH"/>
    <property type="match status" value="3"/>
</dbReference>
<feature type="chain" id="PRO_5037195634" description="DUF4855 domain-containing protein" evidence="2">
    <location>
        <begin position="27"/>
        <end position="1501"/>
    </location>
</feature>
<dbReference type="Pfam" id="PF22888">
    <property type="entry name" value="FIMAH"/>
    <property type="match status" value="1"/>
</dbReference>
<dbReference type="Gene3D" id="2.60.120.260">
    <property type="entry name" value="Galactose-binding domain-like"/>
    <property type="match status" value="2"/>
</dbReference>
<dbReference type="InterPro" id="IPR001119">
    <property type="entry name" value="SLH_dom"/>
</dbReference>
<evidence type="ECO:0000313" key="5">
    <source>
        <dbReference type="EMBL" id="GIO50884.1"/>
    </source>
</evidence>
<evidence type="ECO:0008006" key="7">
    <source>
        <dbReference type="Google" id="ProtNLM"/>
    </source>
</evidence>
<feature type="domain" description="F5/8 type C" evidence="3">
    <location>
        <begin position="817"/>
        <end position="959"/>
    </location>
</feature>
<feature type="domain" description="SLH" evidence="4">
    <location>
        <begin position="1317"/>
        <end position="1380"/>
    </location>
</feature>
<evidence type="ECO:0000259" key="4">
    <source>
        <dbReference type="PROSITE" id="PS51272"/>
    </source>
</evidence>
<evidence type="ECO:0000256" key="2">
    <source>
        <dbReference type="SAM" id="SignalP"/>
    </source>
</evidence>
<reference evidence="5 6" key="1">
    <citation type="submission" date="2021-03" db="EMBL/GenBank/DDBJ databases">
        <title>Antimicrobial resistance genes in bacteria isolated from Japanese honey, and their potential for conferring macrolide and lincosamide resistance in the American foulbrood pathogen Paenibacillus larvae.</title>
        <authorList>
            <person name="Okamoto M."/>
            <person name="Kumagai M."/>
            <person name="Kanamori H."/>
            <person name="Takamatsu D."/>
        </authorList>
    </citation>
    <scope>NUCLEOTIDE SEQUENCE [LARGE SCALE GENOMIC DNA]</scope>
    <source>
        <strain evidence="5 6">J34TS1</strain>
    </source>
</reference>
<dbReference type="RefSeq" id="WP_212980972.1">
    <property type="nucleotide sequence ID" value="NZ_AP025343.1"/>
</dbReference>
<dbReference type="Pfam" id="PF16147">
    <property type="entry name" value="DUF4855"/>
    <property type="match status" value="1"/>
</dbReference>
<proteinExistence type="predicted"/>
<dbReference type="InterPro" id="IPR000421">
    <property type="entry name" value="FA58C"/>
</dbReference>
<evidence type="ECO:0000259" key="3">
    <source>
        <dbReference type="PROSITE" id="PS50022"/>
    </source>
</evidence>
<feature type="signal peptide" evidence="2">
    <location>
        <begin position="1"/>
        <end position="26"/>
    </location>
</feature>
<protein>
    <recommendedName>
        <fullName evidence="7">DUF4855 domain-containing protein</fullName>
    </recommendedName>
</protein>
<comment type="caution">
    <text evidence="5">The sequence shown here is derived from an EMBL/GenBank/DDBJ whole genome shotgun (WGS) entry which is preliminary data.</text>
</comment>
<dbReference type="SUPFAM" id="SSF49785">
    <property type="entry name" value="Galactose-binding domain-like"/>
    <property type="match status" value="2"/>
</dbReference>
<feature type="compositionally biased region" description="Gly residues" evidence="1">
    <location>
        <begin position="1056"/>
        <end position="1093"/>
    </location>
</feature>
<keyword evidence="6" id="KW-1185">Reference proteome</keyword>
<sequence>MNWHKKWGSILLSSVLLLTPLSAVQANEQGSAVRIMQAEDTVQGGIPEQPNTGSGDPGAGPERPGSDSGAPGRAPGNPGSDSNNPGTEPEQPPVNTDDPAVDPEQPGTGEKDPAKDAGNPKEEAQKPVDPAAEKQSELRNLAAGLPYEWSEGPEASHPDDGYKLTDGKYGGLDITDPAWVGHLHKKTREVIFDLGEEKSIASVKAHFLKDYPANSILNPLTVSMYVSDDKQNWGLLAHKATEVLWGDEPINQETYEWDGSKDGIKSGNSDAKMAYARYVKVTFTMHPTQWTYIDEIEVWGTDGQADGAVTVPAEHPQFLAPGEATAGIRNLGLLYNGVYANGLGDWSKERIIPNISYVDKDGNPKDWLFDGVLYLGLNSPQGHDYGLGETNLDEWNWYLDKTFKADGDMQHLNEATKEIAEKLGQPGQKEKVVLMVPNPGESIRNFGNIDGENLSFNAADGGEEKAFANRVKAIQWWLNEVEKRWSEADYSNLELVGIYWLDEQISTSKSGPNLLKETSNAIHAKNLKFFWIPHFMGYKVFMWKDVGFDAVAFQPNYFFEAMDYDHLEDAANLAKQYNISNEVEFDDRMLTDGVFRERYIDYLNSGVESGLMQNGFRAYYQGNNAVFNAAVNKDPSTRVLYDWLYQYVKGEYKINNEAPPEVAVQINGQALQSGAVVNETQPLQFTWELKNDDGLTKVTAQFDGKPYTAGSTIDLTGKPGKHELLITVTAGKSQKTSYIIDAAANADSMKTLVNRFVEQKEFTTAEGPRSLNNYLEMMKRYEGTDAVQTDKYLRGFNAKLDLLQKDGVMKEKAYSSLKEDVYYLIGNLAQNKKAEASSVEGGSPNLQPGKAVDGFPATRWASDYADNSWFQVDLGEAKEIDTVRIDWEYARAKTYKLLVSEDKQNWTSAVKDHDGMITARDGKETVHFEPVKARYVKFQGIERNTDYGYSFYEFGVYNLSGAQEAAPIDGVKAAVDASAKKVTIDGLVMNGDLAQVNLKVLDPKGKVQYEGQTTGTAAGSFQFAFSLTSVEGTYEALLSLDGMSEPVKVTFEYKTPGGGDGGNNGGNPGSGGNNGGDNGGSGGGSGNGTGNGNTSGSSTPNPVANAFQSQRDGSVKAVVNGKLDADGKTAVAAVNEQEMQKAMTQAKAGQDGKVKVAIEVKNTGAADYAVDLPAALMSGYPNLQVELITPKASVMLSGQMLAASAQSGKQLRFAIREVGSKSLGQADQEIVGSRPVLKLEVLVDGKAIAWKNEKAPITVSIAYVKANNEAAANIGVLAENEQDASTAVTGAAYSASGQFIRFQTDHTGVYAIFYKQPEATFIDLDGYAWAKASVERLAASGIVKGTTADTFSPADQVSRAEYIVMLVRALDLKADASEAFEDVKPEDYFYVAVTTAKKLGIVTGLDDKRFDPTAKVTRQDMMVMADRALQAAKAKEIAGALSALNGFKDAGKVSAYAAGSIAGMVEHGLIHGSEKMIRPFGNATRAETAVFVDRLLNFLSK</sequence>
<keyword evidence="2" id="KW-0732">Signal</keyword>
<dbReference type="PROSITE" id="PS50022">
    <property type="entry name" value="FA58C_3"/>
    <property type="match status" value="1"/>
</dbReference>
<dbReference type="Proteomes" id="UP000682811">
    <property type="component" value="Unassembled WGS sequence"/>
</dbReference>
<dbReference type="InterPro" id="IPR054470">
    <property type="entry name" value="FIMAH_dom"/>
</dbReference>
<feature type="region of interest" description="Disordered" evidence="1">
    <location>
        <begin position="43"/>
        <end position="135"/>
    </location>
</feature>
<dbReference type="Pfam" id="PF00754">
    <property type="entry name" value="F5_F8_type_C"/>
    <property type="match status" value="1"/>
</dbReference>
<feature type="compositionally biased region" description="Basic and acidic residues" evidence="1">
    <location>
        <begin position="109"/>
        <end position="135"/>
    </location>
</feature>
<gene>
    <name evidence="5" type="ORF">J34TS1_56490</name>
</gene>
<dbReference type="PROSITE" id="PS51272">
    <property type="entry name" value="SLH"/>
    <property type="match status" value="3"/>
</dbReference>
<feature type="domain" description="SLH" evidence="4">
    <location>
        <begin position="1444"/>
        <end position="1501"/>
    </location>
</feature>
<evidence type="ECO:0000313" key="6">
    <source>
        <dbReference type="Proteomes" id="UP000682811"/>
    </source>
</evidence>
<organism evidence="5 6">
    <name type="scientific">Paenibacillus azoreducens</name>
    <dbReference type="NCBI Taxonomy" id="116718"/>
    <lineage>
        <taxon>Bacteria</taxon>
        <taxon>Bacillati</taxon>
        <taxon>Bacillota</taxon>
        <taxon>Bacilli</taxon>
        <taxon>Bacillales</taxon>
        <taxon>Paenibacillaceae</taxon>
        <taxon>Paenibacillus</taxon>
    </lineage>
</organism>
<dbReference type="InterPro" id="IPR032329">
    <property type="entry name" value="DUF4855"/>
</dbReference>
<evidence type="ECO:0000256" key="1">
    <source>
        <dbReference type="SAM" id="MobiDB-lite"/>
    </source>
</evidence>
<accession>A0A919YHL0</accession>
<feature type="domain" description="SLH" evidence="4">
    <location>
        <begin position="1381"/>
        <end position="1439"/>
    </location>
</feature>
<feature type="region of interest" description="Disordered" evidence="1">
    <location>
        <begin position="1051"/>
        <end position="1106"/>
    </location>
</feature>
<name>A0A919YHL0_9BACL</name>